<dbReference type="Proteomes" id="UP000813824">
    <property type="component" value="Unassembled WGS sequence"/>
</dbReference>
<dbReference type="EMBL" id="JAEVFJ010000029">
    <property type="protein sequence ID" value="KAH8093300.1"/>
    <property type="molecule type" value="Genomic_DNA"/>
</dbReference>
<reference evidence="2" key="1">
    <citation type="journal article" date="2021" name="New Phytol.">
        <title>Evolutionary innovations through gain and loss of genes in the ectomycorrhizal Boletales.</title>
        <authorList>
            <person name="Wu G."/>
            <person name="Miyauchi S."/>
            <person name="Morin E."/>
            <person name="Kuo A."/>
            <person name="Drula E."/>
            <person name="Varga T."/>
            <person name="Kohler A."/>
            <person name="Feng B."/>
            <person name="Cao Y."/>
            <person name="Lipzen A."/>
            <person name="Daum C."/>
            <person name="Hundley H."/>
            <person name="Pangilinan J."/>
            <person name="Johnson J."/>
            <person name="Barry K."/>
            <person name="LaButti K."/>
            <person name="Ng V."/>
            <person name="Ahrendt S."/>
            <person name="Min B."/>
            <person name="Choi I.G."/>
            <person name="Park H."/>
            <person name="Plett J.M."/>
            <person name="Magnuson J."/>
            <person name="Spatafora J.W."/>
            <person name="Nagy L.G."/>
            <person name="Henrissat B."/>
            <person name="Grigoriev I.V."/>
            <person name="Yang Z.L."/>
            <person name="Xu J."/>
            <person name="Martin F.M."/>
        </authorList>
    </citation>
    <scope>NUCLEOTIDE SEQUENCE</scope>
    <source>
        <strain evidence="2">KKN 215</strain>
    </source>
</reference>
<evidence type="ECO:0000313" key="3">
    <source>
        <dbReference type="Proteomes" id="UP000813824"/>
    </source>
</evidence>
<name>A0A8K0XMG8_9AGAR</name>
<dbReference type="AlphaFoldDB" id="A0A8K0XMG8"/>
<protein>
    <submittedName>
        <fullName evidence="2">Uncharacterized protein</fullName>
    </submittedName>
</protein>
<proteinExistence type="predicted"/>
<evidence type="ECO:0000313" key="2">
    <source>
        <dbReference type="EMBL" id="KAH8093300.1"/>
    </source>
</evidence>
<accession>A0A8K0XMG8</accession>
<feature type="region of interest" description="Disordered" evidence="1">
    <location>
        <begin position="1"/>
        <end position="25"/>
    </location>
</feature>
<gene>
    <name evidence="2" type="ORF">BXZ70DRAFT_393073</name>
</gene>
<dbReference type="OrthoDB" id="2563155at2759"/>
<organism evidence="2 3">
    <name type="scientific">Cristinia sonorae</name>
    <dbReference type="NCBI Taxonomy" id="1940300"/>
    <lineage>
        <taxon>Eukaryota</taxon>
        <taxon>Fungi</taxon>
        <taxon>Dikarya</taxon>
        <taxon>Basidiomycota</taxon>
        <taxon>Agaricomycotina</taxon>
        <taxon>Agaricomycetes</taxon>
        <taxon>Agaricomycetidae</taxon>
        <taxon>Agaricales</taxon>
        <taxon>Pleurotineae</taxon>
        <taxon>Stephanosporaceae</taxon>
        <taxon>Cristinia</taxon>
    </lineage>
</organism>
<keyword evidence="3" id="KW-1185">Reference proteome</keyword>
<evidence type="ECO:0000256" key="1">
    <source>
        <dbReference type="SAM" id="MobiDB-lite"/>
    </source>
</evidence>
<sequence>MMAYVPPSRRMANASAHGGSTLAGQGVKLAPAPTVRFYSTNDMQEHLGHKTHTLIPDTATPTDLRAIILFKDQHPDWSASHKIFCKSNLDLLRGPQLEEKSIPVFMELPFEKKFEFNGYWKVKHVRWVQPNSPELVGYLNKKFNPPTTPSRAGRRSAGKVVARTEEAWKKALEREWAIVTLEKDASRLLEGPPF</sequence>
<comment type="caution">
    <text evidence="2">The sequence shown here is derived from an EMBL/GenBank/DDBJ whole genome shotgun (WGS) entry which is preliminary data.</text>
</comment>